<feature type="transmembrane region" description="Helical" evidence="1">
    <location>
        <begin position="97"/>
        <end position="119"/>
    </location>
</feature>
<sequence length="233" mass="26628">MKYYITPIAKLARYNIKIIFGNKFMYFILSAVGFYILTVGLNLISDSEITTATGYSMLLVPSILLIFYPTCFGIQNDQDAKIIEIIFGIPNYRYKIWLFRLLIAYMICFIITLLLAAVTDWLVVEVPPLQLALQSMVPALFIGLLCFMLSTLIRNGNGTAVMIIIIGLLLFASSKILDVSKWNVFLNPFDVPLDKNPQIFYNTLFDNRLIILLSSFIFLLVGLYKTQNREKFI</sequence>
<protein>
    <submittedName>
        <fullName evidence="2">Uncharacterized protein</fullName>
    </submittedName>
</protein>
<feature type="transmembrane region" description="Helical" evidence="1">
    <location>
        <begin position="56"/>
        <end position="76"/>
    </location>
</feature>
<dbReference type="RefSeq" id="WP_118108026.1">
    <property type="nucleotide sequence ID" value="NZ_QRYW01000018.1"/>
</dbReference>
<accession>A0A412WGT2</accession>
<comment type="caution">
    <text evidence="2">The sequence shown here is derived from an EMBL/GenBank/DDBJ whole genome shotgun (WGS) entry which is preliminary data.</text>
</comment>
<proteinExistence type="predicted"/>
<evidence type="ECO:0000313" key="2">
    <source>
        <dbReference type="EMBL" id="RGV26402.1"/>
    </source>
</evidence>
<evidence type="ECO:0000313" key="3">
    <source>
        <dbReference type="Proteomes" id="UP000283426"/>
    </source>
</evidence>
<dbReference type="Proteomes" id="UP000283426">
    <property type="component" value="Unassembled WGS sequence"/>
</dbReference>
<feature type="transmembrane region" description="Helical" evidence="1">
    <location>
        <begin position="131"/>
        <end position="153"/>
    </location>
</feature>
<keyword evidence="1" id="KW-1133">Transmembrane helix</keyword>
<dbReference type="EMBL" id="QRYW01000018">
    <property type="protein sequence ID" value="RGV26402.1"/>
    <property type="molecule type" value="Genomic_DNA"/>
</dbReference>
<feature type="transmembrane region" description="Helical" evidence="1">
    <location>
        <begin position="24"/>
        <end position="44"/>
    </location>
</feature>
<feature type="transmembrane region" description="Helical" evidence="1">
    <location>
        <begin position="160"/>
        <end position="179"/>
    </location>
</feature>
<dbReference type="AlphaFoldDB" id="A0A412WGT2"/>
<evidence type="ECO:0000256" key="1">
    <source>
        <dbReference type="SAM" id="Phobius"/>
    </source>
</evidence>
<gene>
    <name evidence="2" type="ORF">DWW24_09655</name>
</gene>
<reference evidence="2 3" key="1">
    <citation type="submission" date="2018-08" db="EMBL/GenBank/DDBJ databases">
        <title>A genome reference for cultivated species of the human gut microbiota.</title>
        <authorList>
            <person name="Zou Y."/>
            <person name="Xue W."/>
            <person name="Luo G."/>
        </authorList>
    </citation>
    <scope>NUCLEOTIDE SEQUENCE [LARGE SCALE GENOMIC DNA]</scope>
    <source>
        <strain evidence="2 3">AF14-6AC</strain>
    </source>
</reference>
<organism evidence="2 3">
    <name type="scientific">Odoribacter splanchnicus</name>
    <dbReference type="NCBI Taxonomy" id="28118"/>
    <lineage>
        <taxon>Bacteria</taxon>
        <taxon>Pseudomonadati</taxon>
        <taxon>Bacteroidota</taxon>
        <taxon>Bacteroidia</taxon>
        <taxon>Bacteroidales</taxon>
        <taxon>Odoribacteraceae</taxon>
        <taxon>Odoribacter</taxon>
    </lineage>
</organism>
<keyword evidence="1" id="KW-0472">Membrane</keyword>
<feature type="transmembrane region" description="Helical" evidence="1">
    <location>
        <begin position="199"/>
        <end position="224"/>
    </location>
</feature>
<keyword evidence="1" id="KW-0812">Transmembrane</keyword>
<name>A0A412WGT2_9BACT</name>